<feature type="compositionally biased region" description="Basic and acidic residues" evidence="1">
    <location>
        <begin position="1"/>
        <end position="11"/>
    </location>
</feature>
<evidence type="ECO:0000313" key="3">
    <source>
        <dbReference type="Proteomes" id="UP001219525"/>
    </source>
</evidence>
<evidence type="ECO:0000256" key="1">
    <source>
        <dbReference type="SAM" id="MobiDB-lite"/>
    </source>
</evidence>
<dbReference type="Proteomes" id="UP001219525">
    <property type="component" value="Unassembled WGS sequence"/>
</dbReference>
<feature type="region of interest" description="Disordered" evidence="1">
    <location>
        <begin position="1"/>
        <end position="79"/>
    </location>
</feature>
<dbReference type="EMBL" id="JARJCW010000019">
    <property type="protein sequence ID" value="KAJ7214542.1"/>
    <property type="molecule type" value="Genomic_DNA"/>
</dbReference>
<sequence length="593" mass="63876">MRATAEIDRNVRGSCAGLAGHGSPAGPPKNPYPRARVRVFAGTGTGPSAGTRGRPVPITTSTLLKRPRSPSADEHDRPAKLSRLSGELAEPAHEPPPNYFEHGGVTITNLHLVSIDARGNGIRLTKAQPYTGLPTPDLTPPAMEVKEDPMARSVVLAAGHDSPANFAYVGDMKLFGVTPAQVYLYKYVGGALHPYSEVVKIVAADELSLGKFMPALAGSDWDAIKLIDPRLCFVESSSIGFQEQGLFFETDVVFAGALQPVSDFLRDFFHQHEPGIRVSARLGTERQYDGMTMPSSLLLSGTLKDISINVLDLLEFKEIGVELLATQQFSTITRRTEWGFGFGFFGRIHLSVPGTVMPLKAEYRLRKMMSVWELRVCLTRAEWNDVFGIKGVSLSSVVMTARLNGTNPNESKLSLGVTASIQLRQKIPVTAYPSTCPVHLNVVAAVCNSHQKGPGQRALMAAGGKVAVPMVASGKHLATSPKGVRAGQAVGITQHYVARAAPRAAHECDIDSGVTSVAAGRSFRPPVLALAVDVLLKSGAVFKFTEKIQTPELQCPGTRTVHRAYESAALPVVAPPMYCKQIVPKNWDVMQPY</sequence>
<reference evidence="2" key="1">
    <citation type="submission" date="2023-03" db="EMBL/GenBank/DDBJ databases">
        <title>Massive genome expansion in bonnet fungi (Mycena s.s.) driven by repeated elements and novel gene families across ecological guilds.</title>
        <authorList>
            <consortium name="Lawrence Berkeley National Laboratory"/>
            <person name="Harder C.B."/>
            <person name="Miyauchi S."/>
            <person name="Viragh M."/>
            <person name="Kuo A."/>
            <person name="Thoen E."/>
            <person name="Andreopoulos B."/>
            <person name="Lu D."/>
            <person name="Skrede I."/>
            <person name="Drula E."/>
            <person name="Henrissat B."/>
            <person name="Morin E."/>
            <person name="Kohler A."/>
            <person name="Barry K."/>
            <person name="LaButti K."/>
            <person name="Morin E."/>
            <person name="Salamov A."/>
            <person name="Lipzen A."/>
            <person name="Mereny Z."/>
            <person name="Hegedus B."/>
            <person name="Baldrian P."/>
            <person name="Stursova M."/>
            <person name="Weitz H."/>
            <person name="Taylor A."/>
            <person name="Grigoriev I.V."/>
            <person name="Nagy L.G."/>
            <person name="Martin F."/>
            <person name="Kauserud H."/>
        </authorList>
    </citation>
    <scope>NUCLEOTIDE SEQUENCE</scope>
    <source>
        <strain evidence="2">9144</strain>
    </source>
</reference>
<evidence type="ECO:0000313" key="2">
    <source>
        <dbReference type="EMBL" id="KAJ7214542.1"/>
    </source>
</evidence>
<gene>
    <name evidence="2" type="ORF">GGX14DRAFT_542206</name>
</gene>
<organism evidence="2 3">
    <name type="scientific">Mycena pura</name>
    <dbReference type="NCBI Taxonomy" id="153505"/>
    <lineage>
        <taxon>Eukaryota</taxon>
        <taxon>Fungi</taxon>
        <taxon>Dikarya</taxon>
        <taxon>Basidiomycota</taxon>
        <taxon>Agaricomycotina</taxon>
        <taxon>Agaricomycetes</taxon>
        <taxon>Agaricomycetidae</taxon>
        <taxon>Agaricales</taxon>
        <taxon>Marasmiineae</taxon>
        <taxon>Mycenaceae</taxon>
        <taxon>Mycena</taxon>
    </lineage>
</organism>
<proteinExistence type="predicted"/>
<accession>A0AAD6YFR3</accession>
<dbReference type="AlphaFoldDB" id="A0AAD6YFR3"/>
<comment type="caution">
    <text evidence="2">The sequence shown here is derived from an EMBL/GenBank/DDBJ whole genome shotgun (WGS) entry which is preliminary data.</text>
</comment>
<protein>
    <submittedName>
        <fullName evidence="2">Uncharacterized protein</fullName>
    </submittedName>
</protein>
<name>A0AAD6YFR3_9AGAR</name>
<keyword evidence="3" id="KW-1185">Reference proteome</keyword>